<dbReference type="RefSeq" id="WP_013820920.1">
    <property type="nucleotide sequence ID" value="NC_015572.1"/>
</dbReference>
<dbReference type="eggNOG" id="COG0741">
    <property type="taxonomic scope" value="Bacteria"/>
</dbReference>
<dbReference type="InterPro" id="IPR041219">
    <property type="entry name" value="Phage_lysozyme2"/>
</dbReference>
<dbReference type="KEGG" id="mmt:Metme_4359"/>
<dbReference type="HOGENOM" id="CLU_408164_0_0_6"/>
<evidence type="ECO:0000256" key="1">
    <source>
        <dbReference type="SAM" id="MobiDB-lite"/>
    </source>
</evidence>
<evidence type="ECO:0000259" key="2">
    <source>
        <dbReference type="Pfam" id="PF18013"/>
    </source>
</evidence>
<keyword evidence="4" id="KW-1185">Reference proteome</keyword>
<proteinExistence type="predicted"/>
<dbReference type="Gene3D" id="1.10.530.10">
    <property type="match status" value="1"/>
</dbReference>
<reference key="2">
    <citation type="submission" date="2011-05" db="EMBL/GenBank/DDBJ databases">
        <title>Complete genome sequence of the aerobic marine methanotroph Methylomonas methanica MC09.</title>
        <authorList>
            <person name="Boden R."/>
            <person name="Cunliffe M."/>
            <person name="Scanlan J."/>
            <person name="Moussard H."/>
            <person name="Kits K.D."/>
            <person name="Klotz M."/>
            <person name="Jetten M."/>
            <person name="Vuilleumier S."/>
            <person name="Han J."/>
            <person name="Peters L."/>
            <person name="Mikhailova N."/>
            <person name="Teshima H."/>
            <person name="Tapia R."/>
            <person name="Kyrpides N."/>
            <person name="Ivanova N."/>
            <person name="Pagani I."/>
            <person name="Cheng J.-F."/>
            <person name="Goodwin L."/>
            <person name="Han C."/>
            <person name="Hauser L."/>
            <person name="Land M."/>
            <person name="Lapidus A."/>
            <person name="Lucas S."/>
            <person name="Pitluck S."/>
            <person name="Woyke T."/>
            <person name="Stein L.Y."/>
            <person name="Murrell C."/>
        </authorList>
    </citation>
    <scope>NUCLEOTIDE SEQUENCE</scope>
    <source>
        <strain>MC09</strain>
    </source>
</reference>
<dbReference type="Pfam" id="PF18013">
    <property type="entry name" value="Phage_lysozyme2"/>
    <property type="match status" value="1"/>
</dbReference>
<feature type="domain" description="Phage tail lysozyme" evidence="2">
    <location>
        <begin position="439"/>
        <end position="567"/>
    </location>
</feature>
<evidence type="ECO:0000313" key="3">
    <source>
        <dbReference type="EMBL" id="AEG02707.1"/>
    </source>
</evidence>
<organism evidence="3 4">
    <name type="scientific">Methylomonas methanica (strain DSM 25384 / MC09)</name>
    <dbReference type="NCBI Taxonomy" id="857087"/>
    <lineage>
        <taxon>Bacteria</taxon>
        <taxon>Pseudomonadati</taxon>
        <taxon>Pseudomonadota</taxon>
        <taxon>Gammaproteobacteria</taxon>
        <taxon>Methylococcales</taxon>
        <taxon>Methylococcaceae</taxon>
        <taxon>Methylomonas</taxon>
    </lineage>
</organism>
<gene>
    <name evidence="3" type="ordered locus">Metme_4359</name>
</gene>
<feature type="region of interest" description="Disordered" evidence="1">
    <location>
        <begin position="40"/>
        <end position="60"/>
    </location>
</feature>
<protein>
    <recommendedName>
        <fullName evidence="2">Phage tail lysozyme domain-containing protein</fullName>
    </recommendedName>
</protein>
<dbReference type="eggNOG" id="COG5283">
    <property type="taxonomic scope" value="Bacteria"/>
</dbReference>
<evidence type="ECO:0000313" key="4">
    <source>
        <dbReference type="Proteomes" id="UP000008888"/>
    </source>
</evidence>
<dbReference type="Proteomes" id="UP000008888">
    <property type="component" value="Chromosome"/>
</dbReference>
<accession>G0A3T5</accession>
<reference evidence="3 4" key="1">
    <citation type="journal article" date="2011" name="J. Bacteriol.">
        <title>Complete Genome Sequence of the Aerobic Marine Methanotroph Methylomonas methanica MC09.</title>
        <authorList>
            <person name="Boden R."/>
            <person name="Cunliffe M."/>
            <person name="Scanlan J."/>
            <person name="Moussard H."/>
            <person name="Kits K.D."/>
            <person name="Klotz M.G."/>
            <person name="Jetten M.S."/>
            <person name="Vuilleumier S."/>
            <person name="Han J."/>
            <person name="Peters L."/>
            <person name="Mikhailova N."/>
            <person name="Teshima H."/>
            <person name="Tapia R."/>
            <person name="Kyrpides N."/>
            <person name="Ivanova N."/>
            <person name="Pagani I."/>
            <person name="Cheng J.F."/>
            <person name="Goodwin L."/>
            <person name="Han C."/>
            <person name="Hauser L."/>
            <person name="Land M.L."/>
            <person name="Lapidus A."/>
            <person name="Lucas S."/>
            <person name="Pitluck S."/>
            <person name="Woyke T."/>
            <person name="Stein L."/>
            <person name="Murrell J.C."/>
        </authorList>
    </citation>
    <scope>NUCLEOTIDE SEQUENCE [LARGE SCALE GENOMIC DNA]</scope>
    <source>
        <strain evidence="3 4">MC09</strain>
    </source>
</reference>
<reference evidence="4" key="3">
    <citation type="submission" date="2011-05" db="EMBL/GenBank/DDBJ databases">
        <title>Complete sequence of Methylomonas methanica MC09.</title>
        <authorList>
            <consortium name="US DOE Joint Genome Institute"/>
            <person name="Lucas S."/>
            <person name="Han J."/>
            <person name="Lapidus A."/>
            <person name="Cheng J.-F."/>
            <person name="Goodwin L."/>
            <person name="Pitluck S."/>
            <person name="Peters L."/>
            <person name="Mikhailova N."/>
            <person name="Teshima H."/>
            <person name="Han C."/>
            <person name="Tapia R."/>
            <person name="Land M."/>
            <person name="Hauser L."/>
            <person name="Kyrpides N."/>
            <person name="Ivanova N."/>
            <person name="Pagani I."/>
            <person name="Stein L."/>
            <person name="Woyke T."/>
        </authorList>
    </citation>
    <scope>NUCLEOTIDE SEQUENCE [LARGE SCALE GENOMIC DNA]</scope>
    <source>
        <strain evidence="4">MC09</strain>
    </source>
</reference>
<dbReference type="STRING" id="857087.Metme_4359"/>
<sequence length="636" mass="66956">MALNHDNQGFLIGDPIDLGKIPQYLLDIKRDIAAIKSATFNPGKKSGSSRQPAAPAAVGQRTVVAMPKRASNGRFMPSQNQKPVEPKRVASANVNALLSRMGNATRGGLDAAGQIDPAAQAAREVAEPMKRAVSMFKRDDNTQTGLLRKIFKSMNLFHKEDTTYNKATKKILKSIEEKPGGVGGTSIFSNNGGGGGLPGLSRGLFAGGLLGLLTKAGRGAKGLFKRIPVIGSLLAGAGAAFDIYGSESDPTMTRAQKDAAAGKSAGGWAGSLAGIGAGAMAGSAAGPIGTIVGGVVGGFLGDQAGQIIGEKFGTWVSDLRQADIPGKLVSKFEEATGGFDFKKGFALWLDRTGSNLTGAGNIVGEQLNDLNNYTKANTGIDFKKMGAAWWDRTKASAGEAWDTLSGVPSFLLNNTTLGKAGSRAAKSIRSKGETGSPERAMQILMQKGWSKDDAAAIAASLNSESGFNTTAVGDKGKAIGAAQWHKPRQDQFKKLYGKNIAEASFEEQVNFVDWELRNTHKKAGDNIRAAGTLDKKTALVEQQYEISSLGMKGGVQPQRIADARRYAKIASVSAPSFRATAMPTAPKIADAPIIREQLNTQKPEVQTVRIENNNDASQEISDRRMAHIIAGGIGHY</sequence>
<dbReference type="AlphaFoldDB" id="G0A3T5"/>
<name>G0A3T5_METMM</name>
<dbReference type="OrthoDB" id="5573536at2"/>
<dbReference type="EMBL" id="CP002738">
    <property type="protein sequence ID" value="AEG02707.1"/>
    <property type="molecule type" value="Genomic_DNA"/>
</dbReference>